<evidence type="ECO:0000256" key="6">
    <source>
        <dbReference type="ARBA" id="ARBA00022980"/>
    </source>
</evidence>
<dbReference type="PRINTS" id="PR00320">
    <property type="entry name" value="GPROTEINBRPT"/>
</dbReference>
<dbReference type="AlphaFoldDB" id="A0A7R8W634"/>
<dbReference type="Gene3D" id="3.30.720.90">
    <property type="match status" value="1"/>
</dbReference>
<evidence type="ECO:0000256" key="4">
    <source>
        <dbReference type="ARBA" id="ARBA00022574"/>
    </source>
</evidence>
<evidence type="ECO:0000256" key="5">
    <source>
        <dbReference type="ARBA" id="ARBA00022737"/>
    </source>
</evidence>
<evidence type="ECO:0000256" key="13">
    <source>
        <dbReference type="RuleBase" id="RU003445"/>
    </source>
</evidence>
<proteinExistence type="inferred from homology"/>
<keyword evidence="6 13" id="KW-0689">Ribosomal protein</keyword>
<accession>A0A7R8W634</accession>
<keyword evidence="5" id="KW-0677">Repeat</keyword>
<evidence type="ECO:0000256" key="1">
    <source>
        <dbReference type="ARBA" id="ARBA00004496"/>
    </source>
</evidence>
<dbReference type="PROSITE" id="PS50294">
    <property type="entry name" value="WD_REPEATS_REGION"/>
    <property type="match status" value="1"/>
</dbReference>
<name>A0A7R8W634_9CRUS</name>
<evidence type="ECO:0000256" key="12">
    <source>
        <dbReference type="ARBA" id="ARBA00042222"/>
    </source>
</evidence>
<evidence type="ECO:0000256" key="11">
    <source>
        <dbReference type="ARBA" id="ARBA00040453"/>
    </source>
</evidence>
<evidence type="ECO:0000256" key="10">
    <source>
        <dbReference type="ARBA" id="ARBA00038145"/>
    </source>
</evidence>
<dbReference type="CDD" id="cd00200">
    <property type="entry name" value="WD40"/>
    <property type="match status" value="1"/>
</dbReference>
<comment type="similarity">
    <text evidence="10">Belongs to the WD repeat MORG1 family.</text>
</comment>
<protein>
    <recommendedName>
        <fullName evidence="8">Large ribosomal subunit protein eL38</fullName>
    </recommendedName>
    <alternativeName>
        <fullName evidence="9">60S ribosomal protein L38</fullName>
    </alternativeName>
    <alternativeName>
        <fullName evidence="12">Mitogen-activated protein kinase organizer 1</fullName>
    </alternativeName>
    <alternativeName>
        <fullName evidence="11">WD repeat domain-containing protein 83</fullName>
    </alternativeName>
</protein>
<dbReference type="OrthoDB" id="71437at2759"/>
<dbReference type="GO" id="GO:0006412">
    <property type="term" value="P:translation"/>
    <property type="evidence" value="ECO:0007669"/>
    <property type="project" value="InterPro"/>
</dbReference>
<dbReference type="SUPFAM" id="SSF50978">
    <property type="entry name" value="WD40 repeat-like"/>
    <property type="match status" value="1"/>
</dbReference>
<dbReference type="InterPro" id="IPR015943">
    <property type="entry name" value="WD40/YVTN_repeat-like_dom_sf"/>
</dbReference>
<evidence type="ECO:0000256" key="9">
    <source>
        <dbReference type="ARBA" id="ARBA00035338"/>
    </source>
</evidence>
<dbReference type="GO" id="GO:0003735">
    <property type="term" value="F:structural constituent of ribosome"/>
    <property type="evidence" value="ECO:0007669"/>
    <property type="project" value="InterPro"/>
</dbReference>
<dbReference type="GO" id="GO:0005737">
    <property type="term" value="C:cytoplasm"/>
    <property type="evidence" value="ECO:0007669"/>
    <property type="project" value="UniProtKB-SubCell"/>
</dbReference>
<evidence type="ECO:0000256" key="2">
    <source>
        <dbReference type="ARBA" id="ARBA00007803"/>
    </source>
</evidence>
<comment type="subcellular location">
    <subcellularLocation>
        <location evidence="1">Cytoplasm</location>
    </subcellularLocation>
</comment>
<dbReference type="PANTHER" id="PTHR22842:SF3">
    <property type="entry name" value="WD REPEAT DOMAIN-CONTAINING PROTEIN 83"/>
    <property type="match status" value="1"/>
</dbReference>
<dbReference type="FunFam" id="3.30.720.90:FF:000001">
    <property type="entry name" value="60S ribosomal protein L38"/>
    <property type="match status" value="1"/>
</dbReference>
<evidence type="ECO:0000256" key="7">
    <source>
        <dbReference type="ARBA" id="ARBA00023274"/>
    </source>
</evidence>
<dbReference type="PANTHER" id="PTHR22842">
    <property type="entry name" value="WD40 REPEAT PROTEIN"/>
    <property type="match status" value="1"/>
</dbReference>
<dbReference type="SMART" id="SM00320">
    <property type="entry name" value="WD40"/>
    <property type="match status" value="6"/>
</dbReference>
<dbReference type="EMBL" id="OB660610">
    <property type="protein sequence ID" value="CAD7225598.1"/>
    <property type="molecule type" value="Genomic_DNA"/>
</dbReference>
<reference evidence="14" key="1">
    <citation type="submission" date="2020-11" db="EMBL/GenBank/DDBJ databases">
        <authorList>
            <person name="Tran Van P."/>
        </authorList>
    </citation>
    <scope>NUCLEOTIDE SEQUENCE</scope>
</reference>
<dbReference type="GO" id="GO:0071013">
    <property type="term" value="C:catalytic step 2 spliceosome"/>
    <property type="evidence" value="ECO:0007669"/>
    <property type="project" value="TreeGrafter"/>
</dbReference>
<dbReference type="InterPro" id="IPR051980">
    <property type="entry name" value="WD_repeat_MORG1"/>
</dbReference>
<dbReference type="Gene3D" id="2.130.10.10">
    <property type="entry name" value="YVTN repeat-like/Quinoprotein amine dehydrogenase"/>
    <property type="match status" value="1"/>
</dbReference>
<dbReference type="InterPro" id="IPR038464">
    <property type="entry name" value="Ribosomal_eL38_sf"/>
</dbReference>
<gene>
    <name evidence="14" type="ORF">CTOB1V02_LOCUS3534</name>
</gene>
<dbReference type="PROSITE" id="PS50082">
    <property type="entry name" value="WD_REPEATS_2"/>
    <property type="match status" value="3"/>
</dbReference>
<dbReference type="InterPro" id="IPR036322">
    <property type="entry name" value="WD40_repeat_dom_sf"/>
</dbReference>
<evidence type="ECO:0000256" key="3">
    <source>
        <dbReference type="ARBA" id="ARBA00022490"/>
    </source>
</evidence>
<evidence type="ECO:0000256" key="8">
    <source>
        <dbReference type="ARBA" id="ARBA00035235"/>
    </source>
</evidence>
<dbReference type="PROSITE" id="PS00678">
    <property type="entry name" value="WD_REPEATS_1"/>
    <property type="match status" value="1"/>
</dbReference>
<dbReference type="InterPro" id="IPR001680">
    <property type="entry name" value="WD40_rpt"/>
</dbReference>
<keyword evidence="7 13" id="KW-0687">Ribonucleoprotein</keyword>
<dbReference type="GO" id="GO:0005840">
    <property type="term" value="C:ribosome"/>
    <property type="evidence" value="ECO:0007669"/>
    <property type="project" value="UniProtKB-KW"/>
</dbReference>
<dbReference type="InterPro" id="IPR019775">
    <property type="entry name" value="WD40_repeat_CS"/>
</dbReference>
<evidence type="ECO:0000313" key="14">
    <source>
        <dbReference type="EMBL" id="CAD7225598.1"/>
    </source>
</evidence>
<sequence length="392" mass="43563">MASLEIITRVDPKQGTLRACRYNVDGGYCLSVGADKTVQLWNPVTSTLIKTYAGHDASDSKGSCDNSQIVTGGLDKQVFLWDVETGQVVRKWRDHFAAVNSVAFNEEGTVSVSGSTDGSVRLWDGRSKKKDPIQVLEDPRDSVSSVCVSSHEIMAASLDGHVYIWDIRNGSLSEDFVGVPLTYASFTWDSMCFLVSCQDSSVKLFDKGKGDMLAEYIGHRHEEFRVESCLSKCGNFVLSGSEDSHVYLWGLLEADLQAKLPLPFRVSSSLSPHPKENSFLVAAGDAFFLVKLVTLNNDSTEVLPGEQTFLVFPVVCTDLLLIMPKEIKEIKDFLLTARRKDAKSVMIKKNPKDTKFKVRCSRYLYTLVVQDREKAEKLKQSLPPGLLVKELK</sequence>
<dbReference type="Pfam" id="PF00400">
    <property type="entry name" value="WD40"/>
    <property type="match status" value="5"/>
</dbReference>
<dbReference type="InterPro" id="IPR020472">
    <property type="entry name" value="WD40_PAC1"/>
</dbReference>
<comment type="similarity">
    <text evidence="2 13">Belongs to the eukaryotic ribosomal protein eL38 family.</text>
</comment>
<keyword evidence="4" id="KW-0853">WD repeat</keyword>
<dbReference type="InterPro" id="IPR002675">
    <property type="entry name" value="Ribosomal_eL38"/>
</dbReference>
<keyword evidence="3" id="KW-0963">Cytoplasm</keyword>
<dbReference type="GO" id="GO:0000398">
    <property type="term" value="P:mRNA splicing, via spliceosome"/>
    <property type="evidence" value="ECO:0007669"/>
    <property type="project" value="TreeGrafter"/>
</dbReference>
<dbReference type="Pfam" id="PF01781">
    <property type="entry name" value="Ribosomal_L38e"/>
    <property type="match status" value="1"/>
</dbReference>
<organism evidence="14">
    <name type="scientific">Cyprideis torosa</name>
    <dbReference type="NCBI Taxonomy" id="163714"/>
    <lineage>
        <taxon>Eukaryota</taxon>
        <taxon>Metazoa</taxon>
        <taxon>Ecdysozoa</taxon>
        <taxon>Arthropoda</taxon>
        <taxon>Crustacea</taxon>
        <taxon>Oligostraca</taxon>
        <taxon>Ostracoda</taxon>
        <taxon>Podocopa</taxon>
        <taxon>Podocopida</taxon>
        <taxon>Cytherocopina</taxon>
        <taxon>Cytheroidea</taxon>
        <taxon>Cytherideidae</taxon>
        <taxon>Cyprideis</taxon>
    </lineage>
</organism>